<name>A0A1Q9C8H9_SYMMI</name>
<keyword evidence="3" id="KW-1185">Reference proteome</keyword>
<evidence type="ECO:0000313" key="2">
    <source>
        <dbReference type="EMBL" id="OLP79211.1"/>
    </source>
</evidence>
<evidence type="ECO:0000313" key="3">
    <source>
        <dbReference type="Proteomes" id="UP000186817"/>
    </source>
</evidence>
<dbReference type="Proteomes" id="UP000186817">
    <property type="component" value="Unassembled WGS sequence"/>
</dbReference>
<dbReference type="AlphaFoldDB" id="A0A1Q9C8H9"/>
<proteinExistence type="predicted"/>
<evidence type="ECO:0000256" key="1">
    <source>
        <dbReference type="SAM" id="MobiDB-lite"/>
    </source>
</evidence>
<feature type="region of interest" description="Disordered" evidence="1">
    <location>
        <begin position="70"/>
        <end position="98"/>
    </location>
</feature>
<feature type="compositionally biased region" description="Low complexity" evidence="1">
    <location>
        <begin position="534"/>
        <end position="543"/>
    </location>
</feature>
<sequence>MSSVDSQLRELTAAIRELTFEVRRQGRELESLRELVANRLDLDFEIVNDPAPTASTFSLQQRESLAAASSSPAVPVATAQPLPASPTPAASNRVPSERISEAERRRIAFEIGDFFRRGIDGVNRGTSGRARNPLSNRLYVIVKDHRGTLQDPPLVVHSYRVCKQYCERAGDLGDSLFCGFPSLWEAQAGSESDDSVARPGVLSYVWTGGETNFDYEPGLLEVGEQQARKRVAVILITASDSKVVAALPHRAWDKKVSKRKFPAGPFTRPSLVEVVASESGDRAQTAAFSQKVWLGLLSKPVADAVVFGEPWTACEVTFSGPDGQPSLPYAPALVQVADEQFSFVTAAEVDPSEARLRALEEMMSQVTASLKVLTETGVGGAAAGPAQAAKPKTRAKKEGSVPGTPKLPGRPPDLPGLDPGLEQAAVDAGVSREALSEFRLLLGRRGGHLPDFPAKPDVLGEPPLGAGVGSSAEEEDDALELVQESPDKPVEAAVVALTKIVARLAKSKSKSEAGSKLEAALDRAEGGASSTEFGGSASSGGRSKGAALRVLKEALTREPEAIYTSVERLLEEDLLHRRIGTSLEGSRATARAWLEHRSHVGNYPTTVRLLWGICGIWDALRSGNSAEARARCALLVAAGDQQSLDHGSWILADQVCLEPVAPIGVFAGRRAAQTEVLDSFHTRLLEPRWCELFLHRVRELELHLESKRKLGKGRAGAPDAPTGSEADGRGDRPKGGKGRDKAGPSGGQEK</sequence>
<feature type="region of interest" description="Disordered" evidence="1">
    <location>
        <begin position="708"/>
        <end position="750"/>
    </location>
</feature>
<feature type="compositionally biased region" description="Basic and acidic residues" evidence="1">
    <location>
        <begin position="726"/>
        <end position="750"/>
    </location>
</feature>
<accession>A0A1Q9C8H9</accession>
<comment type="caution">
    <text evidence="2">The sequence shown here is derived from an EMBL/GenBank/DDBJ whole genome shotgun (WGS) entry which is preliminary data.</text>
</comment>
<feature type="region of interest" description="Disordered" evidence="1">
    <location>
        <begin position="381"/>
        <end position="421"/>
    </location>
</feature>
<protein>
    <submittedName>
        <fullName evidence="2">Uncharacterized protein</fullName>
    </submittedName>
</protein>
<organism evidence="2 3">
    <name type="scientific">Symbiodinium microadriaticum</name>
    <name type="common">Dinoflagellate</name>
    <name type="synonym">Zooxanthella microadriatica</name>
    <dbReference type="NCBI Taxonomy" id="2951"/>
    <lineage>
        <taxon>Eukaryota</taxon>
        <taxon>Sar</taxon>
        <taxon>Alveolata</taxon>
        <taxon>Dinophyceae</taxon>
        <taxon>Suessiales</taxon>
        <taxon>Symbiodiniaceae</taxon>
        <taxon>Symbiodinium</taxon>
    </lineage>
</organism>
<feature type="region of interest" description="Disordered" evidence="1">
    <location>
        <begin position="520"/>
        <end position="543"/>
    </location>
</feature>
<gene>
    <name evidence="2" type="ORF">AK812_SmicGene40526</name>
</gene>
<reference evidence="2 3" key="1">
    <citation type="submission" date="2016-02" db="EMBL/GenBank/DDBJ databases">
        <title>Genome analysis of coral dinoflagellate symbionts highlights evolutionary adaptations to a symbiotic lifestyle.</title>
        <authorList>
            <person name="Aranda M."/>
            <person name="Li Y."/>
            <person name="Liew Y.J."/>
            <person name="Baumgarten S."/>
            <person name="Simakov O."/>
            <person name="Wilson M."/>
            <person name="Piel J."/>
            <person name="Ashoor H."/>
            <person name="Bougouffa S."/>
            <person name="Bajic V.B."/>
            <person name="Ryu T."/>
            <person name="Ravasi T."/>
            <person name="Bayer T."/>
            <person name="Micklem G."/>
            <person name="Kim H."/>
            <person name="Bhak J."/>
            <person name="Lajeunesse T.C."/>
            <person name="Voolstra C.R."/>
        </authorList>
    </citation>
    <scope>NUCLEOTIDE SEQUENCE [LARGE SCALE GENOMIC DNA]</scope>
    <source>
        <strain evidence="2 3">CCMP2467</strain>
    </source>
</reference>
<feature type="region of interest" description="Disordered" evidence="1">
    <location>
        <begin position="452"/>
        <end position="478"/>
    </location>
</feature>
<dbReference type="EMBL" id="LSRX01001512">
    <property type="protein sequence ID" value="OLP79211.1"/>
    <property type="molecule type" value="Genomic_DNA"/>
</dbReference>